<feature type="transmembrane region" description="Helical" evidence="1">
    <location>
        <begin position="18"/>
        <end position="36"/>
    </location>
</feature>
<keyword evidence="3" id="KW-1185">Reference proteome</keyword>
<sequence length="502" mass="53892">MSGNDPDIRRPARPPRRIWPWVAGALVLALVGVFVFRKVVHEMDACGPGVTKTGPRHECIGVSDGSYAFRDSLKPVMDKIRDENRRVEKSHRKWVSVAYVEPLSSDPDDESAKYQVLEELKGAYLAQRQLNDNQLGGVGDLPQIRLLVANIGERSEQWKPLTDQLIAMAHGGGDRLVAVAGFGTSRGGTLKAVQALRAAKVPMMGATVTADELSSSSRVGFFRVSAPNSDQASAAAAYLAGRQRAKHGYKVLVIRDRNEDDLYNTSLYQDFMTASRAKGLALMDGEVQYASGIDGISNAFSAVAQQVCYKKPDAIFFAGRGANLRGLVIAMSAAGRRCPVTVLTGDDAVGVYYDAGTAAATVKQFQRDWEVSRVTAFYTALGHPGLANRLYSKADNPLPAFLDLYHRTFGGTGEDDLQDGQATLGHDAVWTLGVAVHQAAGDAGSATVNAESTLSQLVTGATASGVTGPIQLDSDGNPHNKPMALVRLEPEGRYTFQQVIKP</sequence>
<name>A0A918CQT1_9ACTN</name>
<dbReference type="AlphaFoldDB" id="A0A918CQT1"/>
<accession>A0A918CQT1</accession>
<reference evidence="2" key="2">
    <citation type="submission" date="2020-09" db="EMBL/GenBank/DDBJ databases">
        <authorList>
            <person name="Sun Q."/>
            <person name="Zhou Y."/>
        </authorList>
    </citation>
    <scope>NUCLEOTIDE SEQUENCE</scope>
    <source>
        <strain evidence="2">CGMCC 4.7110</strain>
    </source>
</reference>
<keyword evidence="1" id="KW-1133">Transmembrane helix</keyword>
<dbReference type="PANTHER" id="PTHR30483">
    <property type="entry name" value="LEUCINE-SPECIFIC-BINDING PROTEIN"/>
    <property type="match status" value="1"/>
</dbReference>
<comment type="caution">
    <text evidence="2">The sequence shown here is derived from an EMBL/GenBank/DDBJ whole genome shotgun (WGS) entry which is preliminary data.</text>
</comment>
<reference evidence="2" key="1">
    <citation type="journal article" date="2014" name="Int. J. Syst. Evol. Microbiol.">
        <title>Complete genome sequence of Corynebacterium casei LMG S-19264T (=DSM 44701T), isolated from a smear-ripened cheese.</title>
        <authorList>
            <consortium name="US DOE Joint Genome Institute (JGI-PGF)"/>
            <person name="Walter F."/>
            <person name="Albersmeier A."/>
            <person name="Kalinowski J."/>
            <person name="Ruckert C."/>
        </authorList>
    </citation>
    <scope>NUCLEOTIDE SEQUENCE</scope>
    <source>
        <strain evidence="2">CGMCC 4.7110</strain>
    </source>
</reference>
<dbReference type="PANTHER" id="PTHR30483:SF6">
    <property type="entry name" value="PERIPLASMIC BINDING PROTEIN OF ABC TRANSPORTER FOR NATURAL AMINO ACIDS"/>
    <property type="match status" value="1"/>
</dbReference>
<protein>
    <submittedName>
        <fullName evidence="2">ABC transporter substrate-binding protein</fullName>
    </submittedName>
</protein>
<dbReference type="InterPro" id="IPR051010">
    <property type="entry name" value="BCAA_transport"/>
</dbReference>
<dbReference type="CDD" id="cd06268">
    <property type="entry name" value="PBP1_ABC_transporter_LIVBP-like"/>
    <property type="match status" value="1"/>
</dbReference>
<evidence type="ECO:0000313" key="2">
    <source>
        <dbReference type="EMBL" id="GGN02756.1"/>
    </source>
</evidence>
<dbReference type="SUPFAM" id="SSF53822">
    <property type="entry name" value="Periplasmic binding protein-like I"/>
    <property type="match status" value="1"/>
</dbReference>
<keyword evidence="1" id="KW-0472">Membrane</keyword>
<proteinExistence type="predicted"/>
<organism evidence="2 3">
    <name type="scientific">Streptomyces fuscichromogenes</name>
    <dbReference type="NCBI Taxonomy" id="1324013"/>
    <lineage>
        <taxon>Bacteria</taxon>
        <taxon>Bacillati</taxon>
        <taxon>Actinomycetota</taxon>
        <taxon>Actinomycetes</taxon>
        <taxon>Kitasatosporales</taxon>
        <taxon>Streptomycetaceae</taxon>
        <taxon>Streptomyces</taxon>
    </lineage>
</organism>
<dbReference type="Proteomes" id="UP000653411">
    <property type="component" value="Unassembled WGS sequence"/>
</dbReference>
<dbReference type="RefSeq" id="WP_189262764.1">
    <property type="nucleotide sequence ID" value="NZ_BMML01000005.1"/>
</dbReference>
<evidence type="ECO:0000256" key="1">
    <source>
        <dbReference type="SAM" id="Phobius"/>
    </source>
</evidence>
<dbReference type="EMBL" id="BMML01000005">
    <property type="protein sequence ID" value="GGN02756.1"/>
    <property type="molecule type" value="Genomic_DNA"/>
</dbReference>
<dbReference type="InterPro" id="IPR028082">
    <property type="entry name" value="Peripla_BP_I"/>
</dbReference>
<keyword evidence="1" id="KW-0812">Transmembrane</keyword>
<gene>
    <name evidence="2" type="ORF">GCM10011578_025340</name>
</gene>
<evidence type="ECO:0000313" key="3">
    <source>
        <dbReference type="Proteomes" id="UP000653411"/>
    </source>
</evidence>
<dbReference type="Gene3D" id="3.40.50.2300">
    <property type="match status" value="2"/>
</dbReference>